<keyword evidence="1" id="KW-1133">Transmembrane helix</keyword>
<evidence type="ECO:0000313" key="2">
    <source>
        <dbReference type="EMBL" id="KAE8410606.1"/>
    </source>
</evidence>
<keyword evidence="1" id="KW-0472">Membrane</keyword>
<proteinExistence type="predicted"/>
<evidence type="ECO:0000256" key="1">
    <source>
        <dbReference type="SAM" id="Phobius"/>
    </source>
</evidence>
<gene>
    <name evidence="2" type="ORF">BDV36DRAFT_116252</name>
</gene>
<keyword evidence="3" id="KW-1185">Reference proteome</keyword>
<name>A0ABQ6W0G9_9EURO</name>
<protein>
    <submittedName>
        <fullName evidence="2">Uncharacterized protein</fullName>
    </submittedName>
</protein>
<sequence>MALLYQDKLPVGNPRLVFLSMACTPLFSPFLLVVVVSSVLTLSAHRCHSLNPWCKSILPGHV</sequence>
<feature type="transmembrane region" description="Helical" evidence="1">
    <location>
        <begin position="16"/>
        <end position="42"/>
    </location>
</feature>
<dbReference type="Proteomes" id="UP000325395">
    <property type="component" value="Unassembled WGS sequence"/>
</dbReference>
<accession>A0ABQ6W0G9</accession>
<keyword evidence="1" id="KW-0812">Transmembrane</keyword>
<reference evidence="2 3" key="1">
    <citation type="submission" date="2019-04" db="EMBL/GenBank/DDBJ databases">
        <authorList>
            <consortium name="DOE Joint Genome Institute"/>
            <person name="Mondo S."/>
            <person name="Kjaerbolling I."/>
            <person name="Vesth T."/>
            <person name="Frisvad J.C."/>
            <person name="Nybo J.L."/>
            <person name="Theobald S."/>
            <person name="Kildgaard S."/>
            <person name="Isbrandt T."/>
            <person name="Kuo A."/>
            <person name="Sato A."/>
            <person name="Lyhne E.K."/>
            <person name="Kogle M.E."/>
            <person name="Wiebenga A."/>
            <person name="Kun R.S."/>
            <person name="Lubbers R.J."/>
            <person name="Makela M.R."/>
            <person name="Barry K."/>
            <person name="Chovatia M."/>
            <person name="Clum A."/>
            <person name="Daum C."/>
            <person name="Haridas S."/>
            <person name="He G."/>
            <person name="LaButti K."/>
            <person name="Lipzen A."/>
            <person name="Riley R."/>
            <person name="Salamov A."/>
            <person name="Simmons B.A."/>
            <person name="Magnuson J.K."/>
            <person name="Henrissat B."/>
            <person name="Mortensen U.H."/>
            <person name="Larsen T.O."/>
            <person name="Devries R.P."/>
            <person name="Grigoriev I.V."/>
            <person name="Machida M."/>
            <person name="Baker S.E."/>
            <person name="Andersen M.R."/>
            <person name="Cantor M.N."/>
            <person name="Hua S.X."/>
        </authorList>
    </citation>
    <scope>NUCLEOTIDE SEQUENCE [LARGE SCALE GENOMIC DNA]</scope>
    <source>
        <strain evidence="2 3">CBS 117616</strain>
    </source>
</reference>
<dbReference type="EMBL" id="ML735927">
    <property type="protein sequence ID" value="KAE8410606.1"/>
    <property type="molecule type" value="Genomic_DNA"/>
</dbReference>
<organism evidence="2 3">
    <name type="scientific">Aspergillus pseudocaelatus</name>
    <dbReference type="NCBI Taxonomy" id="1825620"/>
    <lineage>
        <taxon>Eukaryota</taxon>
        <taxon>Fungi</taxon>
        <taxon>Dikarya</taxon>
        <taxon>Ascomycota</taxon>
        <taxon>Pezizomycotina</taxon>
        <taxon>Eurotiomycetes</taxon>
        <taxon>Eurotiomycetidae</taxon>
        <taxon>Eurotiales</taxon>
        <taxon>Aspergillaceae</taxon>
        <taxon>Aspergillus</taxon>
        <taxon>Aspergillus subgen. Circumdati</taxon>
    </lineage>
</organism>
<evidence type="ECO:0000313" key="3">
    <source>
        <dbReference type="Proteomes" id="UP000325395"/>
    </source>
</evidence>